<keyword evidence="2" id="KW-1185">Reference proteome</keyword>
<dbReference type="Proteomes" id="UP000823736">
    <property type="component" value="Unassembled WGS sequence"/>
</dbReference>
<dbReference type="RefSeq" id="WP_209491441.1">
    <property type="nucleotide sequence ID" value="NZ_JAGGLC010000003.1"/>
</dbReference>
<comment type="caution">
    <text evidence="1">The sequence shown here is derived from an EMBL/GenBank/DDBJ whole genome shotgun (WGS) entry which is preliminary data.</text>
</comment>
<reference evidence="1" key="1">
    <citation type="submission" date="2021-03" db="EMBL/GenBank/DDBJ databases">
        <title>Genomic Encyclopedia of Type Strains, Phase IV (KMG-IV): sequencing the most valuable type-strain genomes for metagenomic binning, comparative biology and taxonomic classification.</title>
        <authorList>
            <person name="Goeker M."/>
        </authorList>
    </citation>
    <scope>NUCLEOTIDE SEQUENCE</scope>
    <source>
        <strain evidence="1">DSM 26232</strain>
    </source>
</reference>
<protein>
    <submittedName>
        <fullName evidence="1">Uncharacterized protein</fullName>
    </submittedName>
</protein>
<proteinExistence type="predicted"/>
<sequence>MATHAQHGEAARSSLPDVLPFDLEHLSRQRWELGSRVVDDAERVGEWRHVGGRWTLTAFDATAETLLLRLTSPVGRSRFYGAMRREFREARPSLAAASEWEAVDDA</sequence>
<evidence type="ECO:0000313" key="2">
    <source>
        <dbReference type="Proteomes" id="UP000823736"/>
    </source>
</evidence>
<dbReference type="EMBL" id="JAGGLC010000003">
    <property type="protein sequence ID" value="MBP1987166.1"/>
    <property type="molecule type" value="Genomic_DNA"/>
</dbReference>
<dbReference type="AlphaFoldDB" id="A0A8T4GW76"/>
<name>A0A8T4GW76_9EURY</name>
<gene>
    <name evidence="1" type="ORF">J2753_001664</name>
</gene>
<accession>A0A8T4GW76</accession>
<organism evidence="1 2">
    <name type="scientific">Halolamina salifodinae</name>
    <dbReference type="NCBI Taxonomy" id="1202767"/>
    <lineage>
        <taxon>Archaea</taxon>
        <taxon>Methanobacteriati</taxon>
        <taxon>Methanobacteriota</taxon>
        <taxon>Stenosarchaea group</taxon>
        <taxon>Halobacteria</taxon>
        <taxon>Halobacteriales</taxon>
        <taxon>Haloferacaceae</taxon>
    </lineage>
</organism>
<dbReference type="OrthoDB" id="166257at2157"/>
<evidence type="ECO:0000313" key="1">
    <source>
        <dbReference type="EMBL" id="MBP1987166.1"/>
    </source>
</evidence>